<dbReference type="Pfam" id="PF01774">
    <property type="entry name" value="UreD"/>
    <property type="match status" value="1"/>
</dbReference>
<name>A0ABX1P881_9CYAN</name>
<sequence length="298" mass="33340">MNADERFHRDEKRYNLELRLKCVTPLGVCPSGNRFGQTILSHQYTAYPLRVSRVFYLDDADFQRAYLYVMSTSPGLLAQDELNVSLQLAPHTNVYLTEQAATKVHSMPIGGSKATTNYEIEIGEGATLEFVPEPLILFADATLEQTISIKIHPTGRLFLSEMILPGRLARGEFYQFNHYFSRLQVSSTCGELWFTDAMRLEGKGNIFTNSNLFADSPVIGNLIIVLPETNLELLSKSVEDLEAANCSGLTVASSILPRNKGLLIRAMASGTHELKNYLKYALNCVRRCIDEPLLPNDL</sequence>
<gene>
    <name evidence="3" type="primary">ureD</name>
    <name evidence="4" type="ORF">DP116_12480</name>
</gene>
<evidence type="ECO:0000313" key="5">
    <source>
        <dbReference type="Proteomes" id="UP000718564"/>
    </source>
</evidence>
<protein>
    <recommendedName>
        <fullName evidence="3">Urease accessory protein UreD</fullName>
    </recommendedName>
</protein>
<dbReference type="PANTHER" id="PTHR33643:SF1">
    <property type="entry name" value="UREASE ACCESSORY PROTEIN D"/>
    <property type="match status" value="1"/>
</dbReference>
<dbReference type="Proteomes" id="UP000718564">
    <property type="component" value="Unassembled WGS sequence"/>
</dbReference>
<accession>A0ABX1P881</accession>
<comment type="caution">
    <text evidence="4">The sequence shown here is derived from an EMBL/GenBank/DDBJ whole genome shotgun (WGS) entry which is preliminary data.</text>
</comment>
<dbReference type="InterPro" id="IPR002669">
    <property type="entry name" value="UreD"/>
</dbReference>
<dbReference type="PANTHER" id="PTHR33643">
    <property type="entry name" value="UREASE ACCESSORY PROTEIN D"/>
    <property type="match status" value="1"/>
</dbReference>
<organism evidence="4 5">
    <name type="scientific">Brasilonema bromeliae SPC951</name>
    <dbReference type="NCBI Taxonomy" id="385972"/>
    <lineage>
        <taxon>Bacteria</taxon>
        <taxon>Bacillati</taxon>
        <taxon>Cyanobacteriota</taxon>
        <taxon>Cyanophyceae</taxon>
        <taxon>Nostocales</taxon>
        <taxon>Scytonemataceae</taxon>
        <taxon>Brasilonema</taxon>
        <taxon>Bromeliae group (in: Brasilonema)</taxon>
    </lineage>
</organism>
<comment type="subcellular location">
    <subcellularLocation>
        <location evidence="3">Cytoplasm</location>
    </subcellularLocation>
</comment>
<comment type="subunit">
    <text evidence="3">UreD, UreF and UreG form a complex that acts as a GTP-hydrolysis-dependent molecular chaperone, activating the urease apoprotein by helping to assemble the nickel containing metallocenter of UreC. The UreE protein probably delivers the nickel.</text>
</comment>
<keyword evidence="5" id="KW-1185">Reference proteome</keyword>
<dbReference type="EMBL" id="QMEB01000082">
    <property type="protein sequence ID" value="NMG20228.1"/>
    <property type="molecule type" value="Genomic_DNA"/>
</dbReference>
<comment type="similarity">
    <text evidence="1 3">Belongs to the UreD family.</text>
</comment>
<proteinExistence type="inferred from homology"/>
<keyword evidence="2 3" id="KW-0143">Chaperone</keyword>
<evidence type="ECO:0000256" key="2">
    <source>
        <dbReference type="ARBA" id="ARBA00023186"/>
    </source>
</evidence>
<keyword evidence="3" id="KW-0963">Cytoplasm</keyword>
<evidence type="ECO:0000256" key="1">
    <source>
        <dbReference type="ARBA" id="ARBA00007177"/>
    </source>
</evidence>
<evidence type="ECO:0000256" key="3">
    <source>
        <dbReference type="HAMAP-Rule" id="MF_01384"/>
    </source>
</evidence>
<dbReference type="HAMAP" id="MF_01384">
    <property type="entry name" value="UreD"/>
    <property type="match status" value="1"/>
</dbReference>
<dbReference type="RefSeq" id="WP_169155493.1">
    <property type="nucleotide sequence ID" value="NZ_CAWPJE010000062.1"/>
</dbReference>
<evidence type="ECO:0000313" key="4">
    <source>
        <dbReference type="EMBL" id="NMG20228.1"/>
    </source>
</evidence>
<reference evidence="4 5" key="1">
    <citation type="submission" date="2018-06" db="EMBL/GenBank/DDBJ databases">
        <title>Comparative genomics of Brasilonema spp. strains.</title>
        <authorList>
            <person name="Alvarenga D.O."/>
            <person name="Fiore M.F."/>
            <person name="Varani A.M."/>
        </authorList>
    </citation>
    <scope>NUCLEOTIDE SEQUENCE [LARGE SCALE GENOMIC DNA]</scope>
    <source>
        <strain evidence="4 5">SPC951</strain>
    </source>
</reference>
<keyword evidence="3" id="KW-0996">Nickel insertion</keyword>
<comment type="function">
    <text evidence="3">Required for maturation of urease via the functional incorporation of the urease nickel metallocenter.</text>
</comment>